<keyword evidence="3" id="KW-0732">Signal</keyword>
<evidence type="ECO:0000256" key="3">
    <source>
        <dbReference type="ARBA" id="ARBA00022729"/>
    </source>
</evidence>
<gene>
    <name evidence="4" type="ORF">S06H3_54711</name>
</gene>
<comment type="similarity">
    <text evidence="1">Belongs to the bacterial solute-binding protein 1 family.</text>
</comment>
<sequence>MNKKELMIWSEAPGRYKEIINVAIKRYKRGVNYRGNIIVTSCDWKDYISNIERAFIEEKGPDIFSIEPGGPLNYLVGKGFVKPLNNYFNEEIVKDKFSPLSISSVKVNELLYSIPISMNNMQLFVNKKIINKYRIKYPDDVGQLIEIAKFLEKKNITCIATGFIDKWAAIDTFVVLSQQLSKKKNKNLLRDAERGLIPWTSEEFVMVIENIKMMADNNIFPADVTKINFHKDAFNLWCE</sequence>
<dbReference type="PANTHER" id="PTHR30061">
    <property type="entry name" value="MALTOSE-BINDING PERIPLASMIC PROTEIN"/>
    <property type="match status" value="1"/>
</dbReference>
<reference evidence="4" key="1">
    <citation type="journal article" date="2014" name="Front. Microbiol.">
        <title>High frequency of phylogenetically diverse reductive dehalogenase-homologous genes in deep subseafloor sedimentary metagenomes.</title>
        <authorList>
            <person name="Kawai M."/>
            <person name="Futagami T."/>
            <person name="Toyoda A."/>
            <person name="Takaki Y."/>
            <person name="Nishi S."/>
            <person name="Hori S."/>
            <person name="Arai W."/>
            <person name="Tsubouchi T."/>
            <person name="Morono Y."/>
            <person name="Uchiyama I."/>
            <person name="Ito T."/>
            <person name="Fujiyama A."/>
            <person name="Inagaki F."/>
            <person name="Takami H."/>
        </authorList>
    </citation>
    <scope>NUCLEOTIDE SEQUENCE</scope>
    <source>
        <strain evidence="4">Expedition CK06-06</strain>
    </source>
</reference>
<dbReference type="GO" id="GO:0042956">
    <property type="term" value="P:maltodextrin transmembrane transport"/>
    <property type="evidence" value="ECO:0007669"/>
    <property type="project" value="TreeGrafter"/>
</dbReference>
<dbReference type="GO" id="GO:1901982">
    <property type="term" value="F:maltose binding"/>
    <property type="evidence" value="ECO:0007669"/>
    <property type="project" value="TreeGrafter"/>
</dbReference>
<comment type="caution">
    <text evidence="4">The sequence shown here is derived from an EMBL/GenBank/DDBJ whole genome shotgun (WGS) entry which is preliminary data.</text>
</comment>
<dbReference type="AlphaFoldDB" id="X1QPW0"/>
<name>X1QPW0_9ZZZZ</name>
<feature type="non-terminal residue" evidence="4">
    <location>
        <position position="239"/>
    </location>
</feature>
<dbReference type="SUPFAM" id="SSF53850">
    <property type="entry name" value="Periplasmic binding protein-like II"/>
    <property type="match status" value="1"/>
</dbReference>
<dbReference type="GO" id="GO:0015768">
    <property type="term" value="P:maltose transport"/>
    <property type="evidence" value="ECO:0007669"/>
    <property type="project" value="TreeGrafter"/>
</dbReference>
<evidence type="ECO:0000313" key="4">
    <source>
        <dbReference type="EMBL" id="GAI52975.1"/>
    </source>
</evidence>
<dbReference type="PANTHER" id="PTHR30061:SF50">
    <property type="entry name" value="MALTOSE_MALTODEXTRIN-BINDING PERIPLASMIC PROTEIN"/>
    <property type="match status" value="1"/>
</dbReference>
<dbReference type="EMBL" id="BARV01035023">
    <property type="protein sequence ID" value="GAI52975.1"/>
    <property type="molecule type" value="Genomic_DNA"/>
</dbReference>
<dbReference type="Gene3D" id="3.40.190.10">
    <property type="entry name" value="Periplasmic binding protein-like II"/>
    <property type="match status" value="2"/>
</dbReference>
<dbReference type="Pfam" id="PF13416">
    <property type="entry name" value="SBP_bac_8"/>
    <property type="match status" value="1"/>
</dbReference>
<keyword evidence="2" id="KW-0813">Transport</keyword>
<dbReference type="InterPro" id="IPR006059">
    <property type="entry name" value="SBP"/>
</dbReference>
<accession>X1QPW0</accession>
<evidence type="ECO:0000256" key="2">
    <source>
        <dbReference type="ARBA" id="ARBA00022448"/>
    </source>
</evidence>
<organism evidence="4">
    <name type="scientific">marine sediment metagenome</name>
    <dbReference type="NCBI Taxonomy" id="412755"/>
    <lineage>
        <taxon>unclassified sequences</taxon>
        <taxon>metagenomes</taxon>
        <taxon>ecological metagenomes</taxon>
    </lineage>
</organism>
<protein>
    <submittedName>
        <fullName evidence="4">Uncharacterized protein</fullName>
    </submittedName>
</protein>
<proteinExistence type="inferred from homology"/>
<evidence type="ECO:0000256" key="1">
    <source>
        <dbReference type="ARBA" id="ARBA00008520"/>
    </source>
</evidence>
<dbReference type="GO" id="GO:0055052">
    <property type="term" value="C:ATP-binding cassette (ABC) transporter complex, substrate-binding subunit-containing"/>
    <property type="evidence" value="ECO:0007669"/>
    <property type="project" value="TreeGrafter"/>
</dbReference>